<dbReference type="Gene3D" id="3.30.70.60">
    <property type="match status" value="1"/>
</dbReference>
<dbReference type="KEGG" id="hprf:HLPR_27440"/>
<gene>
    <name evidence="8 9" type="primary">rpsF</name>
    <name evidence="9" type="ORF">HLPR_27440</name>
</gene>
<evidence type="ECO:0000313" key="9">
    <source>
        <dbReference type="EMBL" id="BEP30413.1"/>
    </source>
</evidence>
<keyword evidence="3 8" id="KW-0694">RNA-binding</keyword>
<evidence type="ECO:0000256" key="1">
    <source>
        <dbReference type="ARBA" id="ARBA00009512"/>
    </source>
</evidence>
<dbReference type="Proteomes" id="UP001321786">
    <property type="component" value="Chromosome"/>
</dbReference>
<keyword evidence="5 8" id="KW-0687">Ribonucleoprotein</keyword>
<evidence type="ECO:0000256" key="4">
    <source>
        <dbReference type="ARBA" id="ARBA00022980"/>
    </source>
</evidence>
<dbReference type="RefSeq" id="WP_338535999.1">
    <property type="nucleotide sequence ID" value="NZ_AP028654.1"/>
</dbReference>
<dbReference type="GO" id="GO:1990904">
    <property type="term" value="C:ribonucleoprotein complex"/>
    <property type="evidence" value="ECO:0007669"/>
    <property type="project" value="UniProtKB-KW"/>
</dbReference>
<dbReference type="InterPro" id="IPR000529">
    <property type="entry name" value="Ribosomal_bS6"/>
</dbReference>
<dbReference type="GO" id="GO:0005840">
    <property type="term" value="C:ribosome"/>
    <property type="evidence" value="ECO:0007669"/>
    <property type="project" value="UniProtKB-KW"/>
</dbReference>
<dbReference type="NCBIfam" id="TIGR00166">
    <property type="entry name" value="S6"/>
    <property type="match status" value="1"/>
</dbReference>
<protein>
    <recommendedName>
        <fullName evidence="7 8">Small ribosomal subunit protein bS6</fullName>
    </recommendedName>
</protein>
<dbReference type="HAMAP" id="MF_00360">
    <property type="entry name" value="Ribosomal_bS6"/>
    <property type="match status" value="1"/>
</dbReference>
<proteinExistence type="inferred from homology"/>
<dbReference type="GO" id="GO:0070181">
    <property type="term" value="F:small ribosomal subunit rRNA binding"/>
    <property type="evidence" value="ECO:0007669"/>
    <property type="project" value="TreeGrafter"/>
</dbReference>
<dbReference type="Pfam" id="PF01250">
    <property type="entry name" value="Ribosomal_S6"/>
    <property type="match status" value="1"/>
</dbReference>
<keyword evidence="2 8" id="KW-0699">rRNA-binding</keyword>
<comment type="function">
    <text evidence="6 8">Binds together with bS18 to 16S ribosomal RNA.</text>
</comment>
<dbReference type="AlphaFoldDB" id="A0AAU9E7D3"/>
<keyword evidence="4 8" id="KW-0689">Ribosomal protein</keyword>
<evidence type="ECO:0000256" key="5">
    <source>
        <dbReference type="ARBA" id="ARBA00023274"/>
    </source>
</evidence>
<evidence type="ECO:0000256" key="6">
    <source>
        <dbReference type="ARBA" id="ARBA00035104"/>
    </source>
</evidence>
<dbReference type="PANTHER" id="PTHR21011:SF1">
    <property type="entry name" value="SMALL RIBOSOMAL SUBUNIT PROTEIN BS6M"/>
    <property type="match status" value="1"/>
</dbReference>
<dbReference type="PANTHER" id="PTHR21011">
    <property type="entry name" value="MITOCHONDRIAL 28S RIBOSOMAL PROTEIN S6"/>
    <property type="match status" value="1"/>
</dbReference>
<comment type="similarity">
    <text evidence="1 8">Belongs to the bacterial ribosomal protein bS6 family.</text>
</comment>
<name>A0AAU9E7D3_9FIRM</name>
<dbReference type="SUPFAM" id="SSF54995">
    <property type="entry name" value="Ribosomal protein S6"/>
    <property type="match status" value="1"/>
</dbReference>
<dbReference type="InterPro" id="IPR020814">
    <property type="entry name" value="Ribosomal_S6_plastid/chlpt"/>
</dbReference>
<accession>A0AAU9E7D3</accession>
<keyword evidence="10" id="KW-1185">Reference proteome</keyword>
<dbReference type="GO" id="GO:0006412">
    <property type="term" value="P:translation"/>
    <property type="evidence" value="ECO:0007669"/>
    <property type="project" value="UniProtKB-UniRule"/>
</dbReference>
<dbReference type="GO" id="GO:0005737">
    <property type="term" value="C:cytoplasm"/>
    <property type="evidence" value="ECO:0007669"/>
    <property type="project" value="UniProtKB-ARBA"/>
</dbReference>
<evidence type="ECO:0000256" key="3">
    <source>
        <dbReference type="ARBA" id="ARBA00022884"/>
    </source>
</evidence>
<organism evidence="9 10">
    <name type="scientific">Helicovermis profundi</name>
    <dbReference type="NCBI Taxonomy" id="3065157"/>
    <lineage>
        <taxon>Bacteria</taxon>
        <taxon>Bacillati</taxon>
        <taxon>Bacillota</taxon>
        <taxon>Clostridia</taxon>
        <taxon>Helicovermis</taxon>
    </lineage>
</organism>
<evidence type="ECO:0000256" key="7">
    <source>
        <dbReference type="ARBA" id="ARBA00035294"/>
    </source>
</evidence>
<dbReference type="CDD" id="cd00473">
    <property type="entry name" value="bS6"/>
    <property type="match status" value="1"/>
</dbReference>
<dbReference type="InterPro" id="IPR035980">
    <property type="entry name" value="Ribosomal_bS6_sf"/>
</dbReference>
<dbReference type="EMBL" id="AP028654">
    <property type="protein sequence ID" value="BEP30413.1"/>
    <property type="molecule type" value="Genomic_DNA"/>
</dbReference>
<evidence type="ECO:0000313" key="10">
    <source>
        <dbReference type="Proteomes" id="UP001321786"/>
    </source>
</evidence>
<evidence type="ECO:0000256" key="2">
    <source>
        <dbReference type="ARBA" id="ARBA00022730"/>
    </source>
</evidence>
<sequence>MRNYETIFVLKPNLEEEKRNEMIEKFKSIISASGEVLKVDEWGTRKLAYEIQKLKEGYYVLVNFKASTDLPKELERNFKISEEVIRYLVVNLDAK</sequence>
<dbReference type="InterPro" id="IPR014717">
    <property type="entry name" value="Transl_elong_EF1B/ribsomal_bS6"/>
</dbReference>
<reference evidence="9 10" key="1">
    <citation type="submission" date="2023-08" db="EMBL/GenBank/DDBJ databases">
        <title>Helicovermis profunda gen. nov., sp. nov., a novel mesophilic, fermentative bacterium within the Bacillota from a deep-sea hydrothermal vent chimney.</title>
        <authorList>
            <person name="Miyazaki U."/>
            <person name="Mizutani D."/>
            <person name="Hashimoto Y."/>
            <person name="Tame A."/>
            <person name="Sawayama S."/>
            <person name="Miyazaki J."/>
            <person name="Takai K."/>
            <person name="Nakagawa S."/>
        </authorList>
    </citation>
    <scope>NUCLEOTIDE SEQUENCE [LARGE SCALE GENOMIC DNA]</scope>
    <source>
        <strain evidence="9 10">S502</strain>
    </source>
</reference>
<dbReference type="GO" id="GO:0003735">
    <property type="term" value="F:structural constituent of ribosome"/>
    <property type="evidence" value="ECO:0007669"/>
    <property type="project" value="InterPro"/>
</dbReference>
<evidence type="ECO:0000256" key="8">
    <source>
        <dbReference type="HAMAP-Rule" id="MF_00360"/>
    </source>
</evidence>
<dbReference type="FunFam" id="3.30.70.60:FF:000002">
    <property type="entry name" value="30S ribosomal protein S6"/>
    <property type="match status" value="1"/>
</dbReference>